<proteinExistence type="predicted"/>
<keyword evidence="1" id="KW-0812">Transmembrane</keyword>
<evidence type="ECO:0000256" key="1">
    <source>
        <dbReference type="SAM" id="Phobius"/>
    </source>
</evidence>
<protein>
    <submittedName>
        <fullName evidence="2">Uncharacterized protein</fullName>
    </submittedName>
</protein>
<comment type="caution">
    <text evidence="2">The sequence shown here is derived from an EMBL/GenBank/DDBJ whole genome shotgun (WGS) entry which is preliminary data.</text>
</comment>
<feature type="transmembrane region" description="Helical" evidence="1">
    <location>
        <begin position="60"/>
        <end position="82"/>
    </location>
</feature>
<keyword evidence="1" id="KW-0472">Membrane</keyword>
<name>A0ABS0QF91_THEVU</name>
<dbReference type="Proteomes" id="UP000641910">
    <property type="component" value="Unassembled WGS sequence"/>
</dbReference>
<accession>A0ABS0QF91</accession>
<reference evidence="2 3" key="1">
    <citation type="submission" date="2020-12" db="EMBL/GenBank/DDBJ databases">
        <title>WGS of Thermoactinomyces spp.</title>
        <authorList>
            <person name="Cheng K."/>
        </authorList>
    </citation>
    <scope>NUCLEOTIDE SEQUENCE [LARGE SCALE GENOMIC DNA]</scope>
    <source>
        <strain evidence="3">CICC 10650\ACCC 41061</strain>
    </source>
</reference>
<feature type="transmembrane region" description="Helical" evidence="1">
    <location>
        <begin position="26"/>
        <end position="48"/>
    </location>
</feature>
<keyword evidence="3" id="KW-1185">Reference proteome</keyword>
<keyword evidence="1" id="KW-1133">Transmembrane helix</keyword>
<dbReference type="EMBL" id="JAECVU010000001">
    <property type="protein sequence ID" value="MBH8587945.1"/>
    <property type="molecule type" value="Genomic_DNA"/>
</dbReference>
<organism evidence="2 3">
    <name type="scientific">Thermoactinomyces vulgaris</name>
    <dbReference type="NCBI Taxonomy" id="2026"/>
    <lineage>
        <taxon>Bacteria</taxon>
        <taxon>Bacillati</taxon>
        <taxon>Bacillota</taxon>
        <taxon>Bacilli</taxon>
        <taxon>Bacillales</taxon>
        <taxon>Thermoactinomycetaceae</taxon>
        <taxon>Thermoactinomyces</taxon>
    </lineage>
</organism>
<evidence type="ECO:0000313" key="3">
    <source>
        <dbReference type="Proteomes" id="UP000641910"/>
    </source>
</evidence>
<evidence type="ECO:0000313" key="2">
    <source>
        <dbReference type="EMBL" id="MBH8587945.1"/>
    </source>
</evidence>
<dbReference type="RefSeq" id="WP_147437055.1">
    <property type="nucleotide sequence ID" value="NZ_JACEIS010000004.1"/>
</dbReference>
<sequence>MSFVWLFAGLAGLEFSYEFLDFYLEFVALVIFPVLFVLNRIIPVYLRGMFLEHEGKGTDLANQIVTYLLAFFLGAFYLQYLINQQKAGDEVLEEDTLPGEEEGWKKVLKKSMVIM</sequence>
<gene>
    <name evidence="2" type="ORF">I8U22_03800</name>
</gene>